<protein>
    <recommendedName>
        <fullName evidence="3">4-amino-4-deoxy-L-arabinose transferase</fullName>
    </recommendedName>
</protein>
<dbReference type="AlphaFoldDB" id="A0A1G5P1C0"/>
<dbReference type="RefSeq" id="WP_186354088.1">
    <property type="nucleotide sequence ID" value="NZ_FMWB01000008.1"/>
</dbReference>
<proteinExistence type="predicted"/>
<organism evidence="1 2">
    <name type="scientific">Pseudomonas oryzihabitans</name>
    <dbReference type="NCBI Taxonomy" id="47885"/>
    <lineage>
        <taxon>Bacteria</taxon>
        <taxon>Pseudomonadati</taxon>
        <taxon>Pseudomonadota</taxon>
        <taxon>Gammaproteobacteria</taxon>
        <taxon>Pseudomonadales</taxon>
        <taxon>Pseudomonadaceae</taxon>
        <taxon>Pseudomonas</taxon>
    </lineage>
</organism>
<sequence length="543" mass="59301">MPNPSTEATPRGVSGVAGFISVLVFSIINFFLFGKGVILDPFHQGEYFATLPTLLHSQPGAHAFTIHGGLDFIPVWLAETWFGAQHTFLVTQILYGLCNTGAALLLWGTAVLLCPVPKGRARLILLVAVGAVATQVVGYRDLFLLLSLFLFCLHRKVETTPRRLLCEVLLGLAAGFNLFWSYDRGIAGVLAIGSAVLLTLLLQRRHVLSLLSFVATVGWLGFGTDFFALTDYVKNLTFLLETSSQWGYGLSARPLALSLLLAVPTALAGFALIRCLPWPWRWSEDLPLIGALAVLLAIFFKIGVNRADFQHIQMGFWVPLLSLLYAARRQRLARNGGWDISAHPRAAAAAIAAAVLLGLVGLNPSPFFAVLLAGALLAFSRRLLVPALAALLVLLAAFNLYKSPVERVWAQGLAWVPELAALPDDAALATPGVQWASQRLLESGAHCVFDLANNGVINGVTDLPACTKYIYPVYATPPYEADLLSDLQHADPPAVVYSTTFWSFNLNNISMHDKFPRLKAYLDERYPVEECQPDYCLRFKTKG</sequence>
<evidence type="ECO:0000313" key="2">
    <source>
        <dbReference type="Proteomes" id="UP000183046"/>
    </source>
</evidence>
<evidence type="ECO:0000313" key="1">
    <source>
        <dbReference type="EMBL" id="SCZ42959.1"/>
    </source>
</evidence>
<dbReference type="STRING" id="237610.BJP27_06795"/>
<comment type="caution">
    <text evidence="1">The sequence shown here is derived from an EMBL/GenBank/DDBJ whole genome shotgun (WGS) entry which is preliminary data.</text>
</comment>
<dbReference type="EMBL" id="FMWB01000008">
    <property type="protein sequence ID" value="SCZ42959.1"/>
    <property type="molecule type" value="Genomic_DNA"/>
</dbReference>
<name>A0A1G5P1C0_9PSED</name>
<gene>
    <name evidence="1" type="ORF">SAMN05216279_108233</name>
</gene>
<reference evidence="2" key="1">
    <citation type="submission" date="2016-10" db="EMBL/GenBank/DDBJ databases">
        <authorList>
            <person name="de Groot N.N."/>
        </authorList>
    </citation>
    <scope>NUCLEOTIDE SEQUENCE [LARGE SCALE GENOMIC DNA]</scope>
    <source>
        <strain evidence="2">DSM 15758</strain>
    </source>
</reference>
<dbReference type="Proteomes" id="UP000183046">
    <property type="component" value="Unassembled WGS sequence"/>
</dbReference>
<evidence type="ECO:0008006" key="3">
    <source>
        <dbReference type="Google" id="ProtNLM"/>
    </source>
</evidence>
<accession>A0A1G5P1C0</accession>